<evidence type="ECO:0000313" key="12">
    <source>
        <dbReference type="EnsemblMetazoa" id="tetur01g07700.1"/>
    </source>
</evidence>
<dbReference type="InterPro" id="IPR050274">
    <property type="entry name" value="Nuclear_hormone_rcpt_NR2"/>
</dbReference>
<keyword evidence="6" id="KW-0238">DNA-binding</keyword>
<dbReference type="PROSITE" id="PS00031">
    <property type="entry name" value="NUCLEAR_REC_DBD_1"/>
    <property type="match status" value="1"/>
</dbReference>
<sequence>MGRTLPVPVACEVCGDKSYGKHYGVYCCDGCSCFFKRSIRRSAVYRCIAGTANCIIDKARRNWCPYCRLEKCFKVNMNKFAVQEERGPRKNKKGKPGIKNNSISPSSPTFSTGPTGTGLNNQLQHQSSSTLTLLNHQHDNLHHHSNCLTKDVLEACRSNKLIKPMPIPFPCLPVSGYHAFSLGASSTTSPFASNSLPVTLSELGLSKPVNYRSNFDPYPFRNPISNTSTSSSSPVTASASAAAAAWSLSTKLLAANYQIASLSSLLHHHHSSSYGQQNHHASQPQFGRSSLLTSSTPFYSGLANYSSIASTPIGNQTRQSSLETGFSNPYLDSTFNV</sequence>
<keyword evidence="5" id="KW-0805">Transcription regulation</keyword>
<dbReference type="GO" id="GO:0006357">
    <property type="term" value="P:regulation of transcription by RNA polymerase II"/>
    <property type="evidence" value="ECO:0007669"/>
    <property type="project" value="UniProtKB-ARBA"/>
</dbReference>
<feature type="region of interest" description="Disordered" evidence="10">
    <location>
        <begin position="84"/>
        <end position="121"/>
    </location>
</feature>
<dbReference type="SMART" id="SM00399">
    <property type="entry name" value="ZnF_C4"/>
    <property type="match status" value="1"/>
</dbReference>
<dbReference type="STRING" id="32264.T1JRP9"/>
<keyword evidence="2" id="KW-0479">Metal-binding</keyword>
<dbReference type="PANTHER" id="PTHR24083">
    <property type="entry name" value="NUCLEAR HORMONE RECEPTOR"/>
    <property type="match status" value="1"/>
</dbReference>
<feature type="domain" description="Nuclear receptor" evidence="11">
    <location>
        <begin position="8"/>
        <end position="84"/>
    </location>
</feature>
<evidence type="ECO:0000256" key="10">
    <source>
        <dbReference type="SAM" id="MobiDB-lite"/>
    </source>
</evidence>
<dbReference type="EnsemblMetazoa" id="tetur01g07700.1">
    <property type="protein sequence ID" value="tetur01g07700.1"/>
    <property type="gene ID" value="tetur01g07700"/>
</dbReference>
<dbReference type="AlphaFoldDB" id="T1JRP9"/>
<dbReference type="InterPro" id="IPR013088">
    <property type="entry name" value="Znf_NHR/GATA"/>
</dbReference>
<organism evidence="12 13">
    <name type="scientific">Tetranychus urticae</name>
    <name type="common">Two-spotted spider mite</name>
    <dbReference type="NCBI Taxonomy" id="32264"/>
    <lineage>
        <taxon>Eukaryota</taxon>
        <taxon>Metazoa</taxon>
        <taxon>Ecdysozoa</taxon>
        <taxon>Arthropoda</taxon>
        <taxon>Chelicerata</taxon>
        <taxon>Arachnida</taxon>
        <taxon>Acari</taxon>
        <taxon>Acariformes</taxon>
        <taxon>Trombidiformes</taxon>
        <taxon>Prostigmata</taxon>
        <taxon>Eleutherengona</taxon>
        <taxon>Raphignathae</taxon>
        <taxon>Tetranychoidea</taxon>
        <taxon>Tetranychidae</taxon>
        <taxon>Tetranychus</taxon>
    </lineage>
</organism>
<dbReference type="PROSITE" id="PS51030">
    <property type="entry name" value="NUCLEAR_REC_DBD_2"/>
    <property type="match status" value="1"/>
</dbReference>
<keyword evidence="8" id="KW-0675">Receptor</keyword>
<name>T1JRP9_TETUR</name>
<dbReference type="SUPFAM" id="SSF57716">
    <property type="entry name" value="Glucocorticoid receptor-like (DNA-binding domain)"/>
    <property type="match status" value="1"/>
</dbReference>
<protein>
    <recommendedName>
        <fullName evidence="11">Nuclear receptor domain-containing protein</fullName>
    </recommendedName>
</protein>
<dbReference type="GO" id="GO:0008270">
    <property type="term" value="F:zinc ion binding"/>
    <property type="evidence" value="ECO:0007669"/>
    <property type="project" value="UniProtKB-KW"/>
</dbReference>
<evidence type="ECO:0000256" key="9">
    <source>
        <dbReference type="ARBA" id="ARBA00023242"/>
    </source>
</evidence>
<dbReference type="GO" id="GO:0003700">
    <property type="term" value="F:DNA-binding transcription factor activity"/>
    <property type="evidence" value="ECO:0007669"/>
    <property type="project" value="InterPro"/>
</dbReference>
<comment type="subcellular location">
    <subcellularLocation>
        <location evidence="1">Nucleus</location>
    </subcellularLocation>
</comment>
<accession>T1JRP9</accession>
<dbReference type="eggNOG" id="KOG3575">
    <property type="taxonomic scope" value="Eukaryota"/>
</dbReference>
<dbReference type="Proteomes" id="UP000015104">
    <property type="component" value="Unassembled WGS sequence"/>
</dbReference>
<proteinExistence type="predicted"/>
<keyword evidence="9" id="KW-0539">Nucleus</keyword>
<dbReference type="CDD" id="cd06957">
    <property type="entry name" value="NR_DBD_PNR_like_2"/>
    <property type="match status" value="1"/>
</dbReference>
<evidence type="ECO:0000313" key="13">
    <source>
        <dbReference type="Proteomes" id="UP000015104"/>
    </source>
</evidence>
<dbReference type="EMBL" id="CAEY01000451">
    <property type="status" value="NOT_ANNOTATED_CDS"/>
    <property type="molecule type" value="Genomic_DNA"/>
</dbReference>
<evidence type="ECO:0000259" key="11">
    <source>
        <dbReference type="PROSITE" id="PS51030"/>
    </source>
</evidence>
<evidence type="ECO:0000256" key="2">
    <source>
        <dbReference type="ARBA" id="ARBA00022723"/>
    </source>
</evidence>
<keyword evidence="4" id="KW-0862">Zinc</keyword>
<feature type="compositionally biased region" description="Low complexity" evidence="10">
    <location>
        <begin position="97"/>
        <end position="121"/>
    </location>
</feature>
<evidence type="ECO:0000256" key="8">
    <source>
        <dbReference type="ARBA" id="ARBA00023170"/>
    </source>
</evidence>
<keyword evidence="7" id="KW-0804">Transcription</keyword>
<dbReference type="GO" id="GO:0043565">
    <property type="term" value="F:sequence-specific DNA binding"/>
    <property type="evidence" value="ECO:0007669"/>
    <property type="project" value="InterPro"/>
</dbReference>
<dbReference type="HOGENOM" id="CLU_824709_0_0_1"/>
<dbReference type="PRINTS" id="PR00047">
    <property type="entry name" value="STROIDFINGER"/>
</dbReference>
<evidence type="ECO:0000256" key="1">
    <source>
        <dbReference type="ARBA" id="ARBA00004123"/>
    </source>
</evidence>
<dbReference type="GO" id="GO:0005634">
    <property type="term" value="C:nucleus"/>
    <property type="evidence" value="ECO:0007669"/>
    <property type="project" value="UniProtKB-SubCell"/>
</dbReference>
<evidence type="ECO:0000256" key="4">
    <source>
        <dbReference type="ARBA" id="ARBA00022833"/>
    </source>
</evidence>
<reference evidence="12" key="2">
    <citation type="submission" date="2015-06" db="UniProtKB">
        <authorList>
            <consortium name="EnsemblMetazoa"/>
        </authorList>
    </citation>
    <scope>IDENTIFICATION</scope>
</reference>
<reference evidence="13" key="1">
    <citation type="submission" date="2011-08" db="EMBL/GenBank/DDBJ databases">
        <authorList>
            <person name="Rombauts S."/>
        </authorList>
    </citation>
    <scope>NUCLEOTIDE SEQUENCE</scope>
    <source>
        <strain evidence="13">London</strain>
    </source>
</reference>
<dbReference type="Gene3D" id="3.30.50.10">
    <property type="entry name" value="Erythroid Transcription Factor GATA-1, subunit A"/>
    <property type="match status" value="1"/>
</dbReference>
<evidence type="ECO:0000256" key="7">
    <source>
        <dbReference type="ARBA" id="ARBA00023163"/>
    </source>
</evidence>
<evidence type="ECO:0000256" key="6">
    <source>
        <dbReference type="ARBA" id="ARBA00023125"/>
    </source>
</evidence>
<dbReference type="Pfam" id="PF00105">
    <property type="entry name" value="zf-C4"/>
    <property type="match status" value="1"/>
</dbReference>
<keyword evidence="13" id="KW-1185">Reference proteome</keyword>
<evidence type="ECO:0000256" key="3">
    <source>
        <dbReference type="ARBA" id="ARBA00022771"/>
    </source>
</evidence>
<keyword evidence="3" id="KW-0863">Zinc-finger</keyword>
<evidence type="ECO:0000256" key="5">
    <source>
        <dbReference type="ARBA" id="ARBA00023015"/>
    </source>
</evidence>
<dbReference type="FunFam" id="3.30.50.10:FF:000006">
    <property type="entry name" value="Nuclear receptor subfamily 5 group A member"/>
    <property type="match status" value="1"/>
</dbReference>
<dbReference type="InterPro" id="IPR001628">
    <property type="entry name" value="Znf_hrmn_rcpt"/>
</dbReference>